<comment type="caution">
    <text evidence="15">The sequence shown here is derived from an EMBL/GenBank/DDBJ whole genome shotgun (WGS) entry which is preliminary data.</text>
</comment>
<dbReference type="STRING" id="554083.BKD30_07885"/>
<proteinExistence type="inferred from homology"/>
<keyword evidence="3 10" id="KW-0808">Transferase</keyword>
<evidence type="ECO:0000256" key="7">
    <source>
        <dbReference type="ARBA" id="ARBA00047334"/>
    </source>
</evidence>
<dbReference type="SUPFAM" id="SSF51391">
    <property type="entry name" value="Thiamin phosphate synthase"/>
    <property type="match status" value="1"/>
</dbReference>
<dbReference type="GO" id="GO:0005737">
    <property type="term" value="C:cytoplasm"/>
    <property type="evidence" value="ECO:0007669"/>
    <property type="project" value="TreeGrafter"/>
</dbReference>
<dbReference type="InterPro" id="IPR036206">
    <property type="entry name" value="ThiamineP_synth_sf"/>
</dbReference>
<dbReference type="AlphaFoldDB" id="A0A1R1LAX3"/>
<evidence type="ECO:0000313" key="16">
    <source>
        <dbReference type="Proteomes" id="UP000187085"/>
    </source>
</evidence>
<feature type="binding site" evidence="10">
    <location>
        <position position="113"/>
    </location>
    <ligand>
        <name>4-amino-2-methyl-5-(diphosphooxymethyl)pyrimidine</name>
        <dbReference type="ChEBI" id="CHEBI:57841"/>
    </ligand>
</feature>
<feature type="binding site" evidence="10">
    <location>
        <position position="70"/>
    </location>
    <ligand>
        <name>Mg(2+)</name>
        <dbReference type="ChEBI" id="CHEBI:18420"/>
    </ligand>
</feature>
<evidence type="ECO:0000256" key="2">
    <source>
        <dbReference type="ARBA" id="ARBA00005165"/>
    </source>
</evidence>
<evidence type="ECO:0000256" key="13">
    <source>
        <dbReference type="SAM" id="MobiDB-lite"/>
    </source>
</evidence>
<keyword evidence="5 10" id="KW-0460">Magnesium</keyword>
<organism evidence="15 16">
    <name type="scientific">Tersicoccus phoenicis</name>
    <dbReference type="NCBI Taxonomy" id="554083"/>
    <lineage>
        <taxon>Bacteria</taxon>
        <taxon>Bacillati</taxon>
        <taxon>Actinomycetota</taxon>
        <taxon>Actinomycetes</taxon>
        <taxon>Micrococcales</taxon>
        <taxon>Micrococcaceae</taxon>
        <taxon>Tersicoccus</taxon>
    </lineage>
</organism>
<keyword evidence="4 10" id="KW-0479">Metal-binding</keyword>
<feature type="domain" description="Thiamine phosphate synthase/TenI" evidence="14">
    <location>
        <begin position="8"/>
        <end position="200"/>
    </location>
</feature>
<dbReference type="EMBL" id="MRDE01000050">
    <property type="protein sequence ID" value="OMH24684.1"/>
    <property type="molecule type" value="Genomic_DNA"/>
</dbReference>
<dbReference type="Proteomes" id="UP000187085">
    <property type="component" value="Unassembled WGS sequence"/>
</dbReference>
<keyword evidence="6 10" id="KW-0784">Thiamine biosynthesis</keyword>
<keyword evidence="16" id="KW-1185">Reference proteome</keyword>
<comment type="catalytic activity">
    <reaction evidence="9 10 11">
        <text>2-[(2R,5Z)-2-carboxy-4-methylthiazol-5(2H)-ylidene]ethyl phosphate + 4-amino-2-methyl-5-(diphosphooxymethyl)pyrimidine + 2 H(+) = thiamine phosphate + CO2 + diphosphate</text>
        <dbReference type="Rhea" id="RHEA:47844"/>
        <dbReference type="ChEBI" id="CHEBI:15378"/>
        <dbReference type="ChEBI" id="CHEBI:16526"/>
        <dbReference type="ChEBI" id="CHEBI:33019"/>
        <dbReference type="ChEBI" id="CHEBI:37575"/>
        <dbReference type="ChEBI" id="CHEBI:57841"/>
        <dbReference type="ChEBI" id="CHEBI:62899"/>
        <dbReference type="EC" id="2.5.1.3"/>
    </reaction>
</comment>
<dbReference type="HAMAP" id="MF_00097">
    <property type="entry name" value="TMP_synthase"/>
    <property type="match status" value="1"/>
</dbReference>
<dbReference type="InterPro" id="IPR034291">
    <property type="entry name" value="TMP_synthase"/>
</dbReference>
<accession>A0A1R1LAX3</accession>
<evidence type="ECO:0000313" key="15">
    <source>
        <dbReference type="EMBL" id="OMH24684.1"/>
    </source>
</evidence>
<dbReference type="PANTHER" id="PTHR20857:SF15">
    <property type="entry name" value="THIAMINE-PHOSPHATE SYNTHASE"/>
    <property type="match status" value="1"/>
</dbReference>
<feature type="region of interest" description="Disordered" evidence="13">
    <location>
        <begin position="221"/>
        <end position="242"/>
    </location>
</feature>
<feature type="binding site" evidence="10">
    <location>
        <position position="145"/>
    </location>
    <ligand>
        <name>4-amino-2-methyl-5-(diphosphooxymethyl)pyrimidine</name>
        <dbReference type="ChEBI" id="CHEBI:57841"/>
    </ligand>
</feature>
<evidence type="ECO:0000259" key="14">
    <source>
        <dbReference type="Pfam" id="PF02581"/>
    </source>
</evidence>
<evidence type="ECO:0000256" key="8">
    <source>
        <dbReference type="ARBA" id="ARBA00047851"/>
    </source>
</evidence>
<dbReference type="NCBIfam" id="TIGR00693">
    <property type="entry name" value="thiE"/>
    <property type="match status" value="1"/>
</dbReference>
<comment type="cofactor">
    <cofactor evidence="10">
        <name>Mg(2+)</name>
        <dbReference type="ChEBI" id="CHEBI:18420"/>
    </cofactor>
    <text evidence="10">Binds 1 Mg(2+) ion per subunit.</text>
</comment>
<dbReference type="GO" id="GO:0004789">
    <property type="term" value="F:thiamine-phosphate diphosphorylase activity"/>
    <property type="evidence" value="ECO:0007669"/>
    <property type="project" value="UniProtKB-UniRule"/>
</dbReference>
<feature type="binding site" evidence="10">
    <location>
        <begin position="38"/>
        <end position="42"/>
    </location>
    <ligand>
        <name>4-amino-2-methyl-5-(diphosphooxymethyl)pyrimidine</name>
        <dbReference type="ChEBI" id="CHEBI:57841"/>
    </ligand>
</feature>
<evidence type="ECO:0000256" key="12">
    <source>
        <dbReference type="RuleBase" id="RU004253"/>
    </source>
</evidence>
<feature type="binding site" evidence="10">
    <location>
        <begin position="197"/>
        <end position="198"/>
    </location>
    <ligand>
        <name>2-[(2R,5Z)-2-carboxy-4-methylthiazol-5(2H)-ylidene]ethyl phosphate</name>
        <dbReference type="ChEBI" id="CHEBI:62899"/>
    </ligand>
</feature>
<evidence type="ECO:0000256" key="5">
    <source>
        <dbReference type="ARBA" id="ARBA00022842"/>
    </source>
</evidence>
<dbReference type="GO" id="GO:0009229">
    <property type="term" value="P:thiamine diphosphate biosynthetic process"/>
    <property type="evidence" value="ECO:0007669"/>
    <property type="project" value="UniProtKB-UniRule"/>
</dbReference>
<dbReference type="CDD" id="cd00564">
    <property type="entry name" value="TMP_TenI"/>
    <property type="match status" value="1"/>
</dbReference>
<feature type="binding site" evidence="10">
    <location>
        <position position="94"/>
    </location>
    <ligand>
        <name>Mg(2+)</name>
        <dbReference type="ChEBI" id="CHEBI:18420"/>
    </ligand>
</feature>
<feature type="binding site" evidence="10">
    <location>
        <begin position="142"/>
        <end position="144"/>
    </location>
    <ligand>
        <name>2-[(2R,5Z)-2-carboxy-4-methylthiazol-5(2H)-ylidene]ethyl phosphate</name>
        <dbReference type="ChEBI" id="CHEBI:62899"/>
    </ligand>
</feature>
<dbReference type="RefSeq" id="WP_076703812.1">
    <property type="nucleotide sequence ID" value="NZ_MRDE01000050.1"/>
</dbReference>
<dbReference type="GO" id="GO:0009228">
    <property type="term" value="P:thiamine biosynthetic process"/>
    <property type="evidence" value="ECO:0007669"/>
    <property type="project" value="UniProtKB-KW"/>
</dbReference>
<dbReference type="OrthoDB" id="3243336at2"/>
<comment type="function">
    <text evidence="1 10">Condenses 4-methyl-5-(beta-hydroxyethyl)thiazole monophosphate (THZ-P) and 2-methyl-4-amino-5-hydroxymethyl pyrimidine pyrophosphate (HMP-PP) to form thiamine monophosphate (TMP).</text>
</comment>
<evidence type="ECO:0000256" key="11">
    <source>
        <dbReference type="RuleBase" id="RU003826"/>
    </source>
</evidence>
<evidence type="ECO:0000256" key="10">
    <source>
        <dbReference type="HAMAP-Rule" id="MF_00097"/>
    </source>
</evidence>
<name>A0A1R1LAX3_9MICC</name>
<protein>
    <recommendedName>
        <fullName evidence="10">Thiamine-phosphate synthase</fullName>
        <shortName evidence="10">TP synthase</shortName>
        <shortName evidence="10">TPS</shortName>
        <ecNumber evidence="10">2.5.1.3</ecNumber>
    </recommendedName>
    <alternativeName>
        <fullName evidence="10">Thiamine-phosphate pyrophosphorylase</fullName>
        <shortName evidence="10">TMP pyrophosphorylase</shortName>
        <shortName evidence="10">TMP-PPase</shortName>
    </alternativeName>
</protein>
<comment type="pathway">
    <text evidence="2 10 12">Cofactor biosynthesis; thiamine diphosphate biosynthesis; thiamine phosphate from 4-amino-2-methyl-5-diphosphomethylpyrimidine and 4-methyl-5-(2-phosphoethyl)-thiazole: step 1/1.</text>
</comment>
<sequence length="242" mass="23942">MRPDALTLYLVTDSRLSGPRGVLDVVTAAVAGGVTCVQVRDKNASGRALLELVTAVADRVGDRVPVLVNDRVDVYLAARDVGVAVAGVHVGQQDLPVTAVRRLIGPDAVLGLSAATTDELDAVAAQPDGTVDYLGIGAVHATATKPDAPAPLGVDGFARAVAHALDGSGLPAVAIGGVGPEDAAALRGAGATGIAVVSAICAAPDPRTAAWTLRTAFGPVPTDAGVSDDGVPDDGAAPGGDW</sequence>
<comment type="catalytic activity">
    <reaction evidence="7 10 11">
        <text>4-methyl-5-(2-phosphooxyethyl)-thiazole + 4-amino-2-methyl-5-(diphosphooxymethyl)pyrimidine + H(+) = thiamine phosphate + diphosphate</text>
        <dbReference type="Rhea" id="RHEA:22328"/>
        <dbReference type="ChEBI" id="CHEBI:15378"/>
        <dbReference type="ChEBI" id="CHEBI:33019"/>
        <dbReference type="ChEBI" id="CHEBI:37575"/>
        <dbReference type="ChEBI" id="CHEBI:57841"/>
        <dbReference type="ChEBI" id="CHEBI:58296"/>
        <dbReference type="EC" id="2.5.1.3"/>
    </reaction>
</comment>
<feature type="binding site" evidence="10">
    <location>
        <position position="177"/>
    </location>
    <ligand>
        <name>2-[(2R,5Z)-2-carboxy-4-methylthiazol-5(2H)-ylidene]ethyl phosphate</name>
        <dbReference type="ChEBI" id="CHEBI:62899"/>
    </ligand>
</feature>
<dbReference type="InterPro" id="IPR013785">
    <property type="entry name" value="Aldolase_TIM"/>
</dbReference>
<gene>
    <name evidence="10" type="primary">thiE</name>
    <name evidence="15" type="ORF">BKD30_07885</name>
</gene>
<dbReference type="GO" id="GO:0000287">
    <property type="term" value="F:magnesium ion binding"/>
    <property type="evidence" value="ECO:0007669"/>
    <property type="project" value="UniProtKB-UniRule"/>
</dbReference>
<comment type="catalytic activity">
    <reaction evidence="8 10 11">
        <text>2-(2-carboxy-4-methylthiazol-5-yl)ethyl phosphate + 4-amino-2-methyl-5-(diphosphooxymethyl)pyrimidine + 2 H(+) = thiamine phosphate + CO2 + diphosphate</text>
        <dbReference type="Rhea" id="RHEA:47848"/>
        <dbReference type="ChEBI" id="CHEBI:15378"/>
        <dbReference type="ChEBI" id="CHEBI:16526"/>
        <dbReference type="ChEBI" id="CHEBI:33019"/>
        <dbReference type="ChEBI" id="CHEBI:37575"/>
        <dbReference type="ChEBI" id="CHEBI:57841"/>
        <dbReference type="ChEBI" id="CHEBI:62890"/>
        <dbReference type="EC" id="2.5.1.3"/>
    </reaction>
</comment>
<dbReference type="Pfam" id="PF02581">
    <property type="entry name" value="TMP-TENI"/>
    <property type="match status" value="1"/>
</dbReference>
<evidence type="ECO:0000256" key="3">
    <source>
        <dbReference type="ARBA" id="ARBA00022679"/>
    </source>
</evidence>
<feature type="compositionally biased region" description="Low complexity" evidence="13">
    <location>
        <begin position="223"/>
        <end position="236"/>
    </location>
</feature>
<evidence type="ECO:0000256" key="4">
    <source>
        <dbReference type="ARBA" id="ARBA00022723"/>
    </source>
</evidence>
<evidence type="ECO:0000256" key="1">
    <source>
        <dbReference type="ARBA" id="ARBA00003814"/>
    </source>
</evidence>
<dbReference type="UniPathway" id="UPA00060">
    <property type="reaction ID" value="UER00141"/>
</dbReference>
<dbReference type="PANTHER" id="PTHR20857">
    <property type="entry name" value="THIAMINE-PHOSPHATE PYROPHOSPHORYLASE"/>
    <property type="match status" value="1"/>
</dbReference>
<feature type="binding site" evidence="10">
    <location>
        <position position="69"/>
    </location>
    <ligand>
        <name>4-amino-2-methyl-5-(diphosphooxymethyl)pyrimidine</name>
        <dbReference type="ChEBI" id="CHEBI:57841"/>
    </ligand>
</feature>
<dbReference type="Gene3D" id="3.20.20.70">
    <property type="entry name" value="Aldolase class I"/>
    <property type="match status" value="1"/>
</dbReference>
<dbReference type="EC" id="2.5.1.3" evidence="10"/>
<comment type="similarity">
    <text evidence="10 11">Belongs to the thiamine-phosphate synthase family.</text>
</comment>
<dbReference type="InterPro" id="IPR022998">
    <property type="entry name" value="ThiamineP_synth_TenI"/>
</dbReference>
<evidence type="ECO:0000256" key="9">
    <source>
        <dbReference type="ARBA" id="ARBA00047883"/>
    </source>
</evidence>
<evidence type="ECO:0000256" key="6">
    <source>
        <dbReference type="ARBA" id="ARBA00022977"/>
    </source>
</evidence>
<reference evidence="15 16" key="1">
    <citation type="submission" date="2016-12" db="EMBL/GenBank/DDBJ databases">
        <title>Draft genome of Tersicoccus phoenicis 1P05MA.</title>
        <authorList>
            <person name="Nakajima Y."/>
            <person name="Yoshizawa S."/>
            <person name="Nakamura K."/>
            <person name="Ogura Y."/>
            <person name="Hayashi T."/>
            <person name="Kogure K."/>
        </authorList>
    </citation>
    <scope>NUCLEOTIDE SEQUENCE [LARGE SCALE GENOMIC DNA]</scope>
    <source>
        <strain evidence="15 16">1p05MA</strain>
    </source>
</reference>